<proteinExistence type="predicted"/>
<dbReference type="PANTHER" id="PTHR30105">
    <property type="entry name" value="UNCHARACTERIZED YIBQ-RELATED"/>
    <property type="match status" value="1"/>
</dbReference>
<evidence type="ECO:0000256" key="1">
    <source>
        <dbReference type="SAM" id="MobiDB-lite"/>
    </source>
</evidence>
<feature type="compositionally biased region" description="Pro residues" evidence="1">
    <location>
        <begin position="65"/>
        <end position="75"/>
    </location>
</feature>
<dbReference type="InterPro" id="IPR006837">
    <property type="entry name" value="Divergent_DAC"/>
</dbReference>
<dbReference type="Pfam" id="PF04748">
    <property type="entry name" value="Polysacc_deac_2"/>
    <property type="match status" value="1"/>
</dbReference>
<sequence>MGGRRAARKRQPSHLVTGLVLGLILGAGLAVGVLMAQRWSGERTSWGPAVPRRPAPEAPRAGAPAAPPPARPPALPAQNPEESQAPAVVQIPESRPAPAQPGRARVAIIFDDAGYGIRAAQEIMAIGRPVTISVLPHLPYSAQIAEEAPAHHVEVILHLPVEPDNRGIRLGEGGITVAMSDPEIRETVAADLASVPAAVGANNHMGSLGTADPRVMRAVMAEMKARHLFFIDSVTTRYSVAARVAREMGVPTAARAVFLDNQDTDDYVRGQFRLLMNLAHARGQAIAIGHVGKVTARVLVSLLPAFDEAGIQLVRVSDLAR</sequence>
<dbReference type="Gene3D" id="3.20.20.370">
    <property type="entry name" value="Glycoside hydrolase/deacetylase"/>
    <property type="match status" value="1"/>
</dbReference>
<evidence type="ECO:0000313" key="2">
    <source>
        <dbReference type="EMBL" id="TMI89722.1"/>
    </source>
</evidence>
<reference evidence="2 3" key="1">
    <citation type="journal article" date="2019" name="Nat. Microbiol.">
        <title>Mediterranean grassland soil C-N compound turnover is dependent on rainfall and depth, and is mediated by genomically divergent microorganisms.</title>
        <authorList>
            <person name="Diamond S."/>
            <person name="Andeer P.F."/>
            <person name="Li Z."/>
            <person name="Crits-Christoph A."/>
            <person name="Burstein D."/>
            <person name="Anantharaman K."/>
            <person name="Lane K.R."/>
            <person name="Thomas B.C."/>
            <person name="Pan C."/>
            <person name="Northen T.R."/>
            <person name="Banfield J.F."/>
        </authorList>
    </citation>
    <scope>NUCLEOTIDE SEQUENCE [LARGE SCALE GENOMIC DNA]</scope>
    <source>
        <strain evidence="2">NP_3</strain>
    </source>
</reference>
<dbReference type="PANTHER" id="PTHR30105:SF2">
    <property type="entry name" value="DIVERGENT POLYSACCHARIDE DEACETYLASE SUPERFAMILY"/>
    <property type="match status" value="1"/>
</dbReference>
<gene>
    <name evidence="2" type="ORF">E6H00_09010</name>
</gene>
<evidence type="ECO:0000313" key="3">
    <source>
        <dbReference type="Proteomes" id="UP000318509"/>
    </source>
</evidence>
<dbReference type="EMBL" id="VBAK01000119">
    <property type="protein sequence ID" value="TMI89722.1"/>
    <property type="molecule type" value="Genomic_DNA"/>
</dbReference>
<name>A0A537K2L2_9BACT</name>
<dbReference type="InterPro" id="IPR011330">
    <property type="entry name" value="Glyco_hydro/deAcase_b/a-brl"/>
</dbReference>
<dbReference type="GO" id="GO:0005975">
    <property type="term" value="P:carbohydrate metabolic process"/>
    <property type="evidence" value="ECO:0007669"/>
    <property type="project" value="InterPro"/>
</dbReference>
<dbReference type="Proteomes" id="UP000318509">
    <property type="component" value="Unassembled WGS sequence"/>
</dbReference>
<feature type="region of interest" description="Disordered" evidence="1">
    <location>
        <begin position="43"/>
        <end position="87"/>
    </location>
</feature>
<dbReference type="SUPFAM" id="SSF88713">
    <property type="entry name" value="Glycoside hydrolase/deacetylase"/>
    <property type="match status" value="1"/>
</dbReference>
<organism evidence="2 3">
    <name type="scientific">Candidatus Segetimicrobium genomatis</name>
    <dbReference type="NCBI Taxonomy" id="2569760"/>
    <lineage>
        <taxon>Bacteria</taxon>
        <taxon>Bacillati</taxon>
        <taxon>Candidatus Sysuimicrobiota</taxon>
        <taxon>Candidatus Sysuimicrobiia</taxon>
        <taxon>Candidatus Sysuimicrobiales</taxon>
        <taxon>Candidatus Segetimicrobiaceae</taxon>
        <taxon>Candidatus Segetimicrobium</taxon>
    </lineage>
</organism>
<protein>
    <submittedName>
        <fullName evidence="2">Divergent polysaccharide deacetylase family protein</fullName>
    </submittedName>
</protein>
<comment type="caution">
    <text evidence="2">The sequence shown here is derived from an EMBL/GenBank/DDBJ whole genome shotgun (WGS) entry which is preliminary data.</text>
</comment>
<dbReference type="CDD" id="cd10936">
    <property type="entry name" value="CE4_DAC2"/>
    <property type="match status" value="1"/>
</dbReference>
<dbReference type="AlphaFoldDB" id="A0A537K2L2"/>
<accession>A0A537K2L2</accession>